<sequence>MFYEFNNSVSLKIIEYEKIINYYCIVCCPIAQFVCNGSGCD</sequence>
<dbReference type="Proteomes" id="UP000045051">
    <property type="component" value="Unassembled WGS sequence"/>
</dbReference>
<evidence type="ECO:0000313" key="2">
    <source>
        <dbReference type="Proteomes" id="UP000045051"/>
    </source>
</evidence>
<name>A0A0B7I7L6_9FLAO</name>
<dbReference type="AlphaFoldDB" id="A0A0B7I7L6"/>
<gene>
    <name evidence="1" type="ORF">CCAND38_370053</name>
</gene>
<organism evidence="1 2">
    <name type="scientific">Capnocytophaga canis</name>
    <dbReference type="NCBI Taxonomy" id="1848903"/>
    <lineage>
        <taxon>Bacteria</taxon>
        <taxon>Pseudomonadati</taxon>
        <taxon>Bacteroidota</taxon>
        <taxon>Flavobacteriia</taxon>
        <taxon>Flavobacteriales</taxon>
        <taxon>Flavobacteriaceae</taxon>
        <taxon>Capnocytophaga</taxon>
    </lineage>
</organism>
<accession>A0A0B7I7L6</accession>
<dbReference type="EMBL" id="CDOI01000148">
    <property type="protein sequence ID" value="CEN46669.1"/>
    <property type="molecule type" value="Genomic_DNA"/>
</dbReference>
<proteinExistence type="predicted"/>
<evidence type="ECO:0000313" key="1">
    <source>
        <dbReference type="EMBL" id="CEN46669.1"/>
    </source>
</evidence>
<keyword evidence="2" id="KW-1185">Reference proteome</keyword>
<protein>
    <submittedName>
        <fullName evidence="1">Uncharacterized protein</fullName>
    </submittedName>
</protein>
<reference evidence="1 2" key="1">
    <citation type="submission" date="2015-01" db="EMBL/GenBank/DDBJ databases">
        <authorList>
            <person name="Xiang T."/>
            <person name="Song Y."/>
            <person name="Huang L."/>
            <person name="Wang B."/>
            <person name="Wu P."/>
        </authorList>
    </citation>
    <scope>NUCLEOTIDE SEQUENCE [LARGE SCALE GENOMIC DNA]</scope>
    <source>
        <strain evidence="1 2">CcD38</strain>
    </source>
</reference>